<sequence length="85" mass="9629">MNIDTDGLDPLIDVVIADFAERMVRELLDLELVPLPTGEYRTWHGVAVPDGGMIELAERMKLLQRDSPRLRGLIAEEFERRGLIA</sequence>
<evidence type="ECO:0000313" key="3">
    <source>
        <dbReference type="EMBL" id="QJH97773.1"/>
    </source>
</evidence>
<dbReference type="EMBL" id="MT144142">
    <property type="protein sequence ID" value="QJA49553.1"/>
    <property type="molecule type" value="Genomic_DNA"/>
</dbReference>
<organism evidence="1">
    <name type="scientific">viral metagenome</name>
    <dbReference type="NCBI Taxonomy" id="1070528"/>
    <lineage>
        <taxon>unclassified sequences</taxon>
        <taxon>metagenomes</taxon>
        <taxon>organismal metagenomes</taxon>
    </lineage>
</organism>
<gene>
    <name evidence="2" type="ORF">MM415B00465_0034</name>
    <name evidence="1" type="ORF">TM448A01404_0007</name>
    <name evidence="3" type="ORF">TM448B01083_0009</name>
</gene>
<dbReference type="EMBL" id="MT141526">
    <property type="protein sequence ID" value="QJA64800.1"/>
    <property type="molecule type" value="Genomic_DNA"/>
</dbReference>
<proteinExistence type="predicted"/>
<name>A0A6H1ZNP6_9ZZZZ</name>
<dbReference type="AlphaFoldDB" id="A0A6H1ZNP6"/>
<dbReference type="EMBL" id="MT144701">
    <property type="protein sequence ID" value="QJH97773.1"/>
    <property type="molecule type" value="Genomic_DNA"/>
</dbReference>
<evidence type="ECO:0000313" key="1">
    <source>
        <dbReference type="EMBL" id="QJA49553.1"/>
    </source>
</evidence>
<reference evidence="1" key="1">
    <citation type="submission" date="2020-03" db="EMBL/GenBank/DDBJ databases">
        <title>The deep terrestrial virosphere.</title>
        <authorList>
            <person name="Holmfeldt K."/>
            <person name="Nilsson E."/>
            <person name="Simone D."/>
            <person name="Lopez-Fernandez M."/>
            <person name="Wu X."/>
            <person name="de Brujin I."/>
            <person name="Lundin D."/>
            <person name="Andersson A."/>
            <person name="Bertilsson S."/>
            <person name="Dopson M."/>
        </authorList>
    </citation>
    <scope>NUCLEOTIDE SEQUENCE</scope>
    <source>
        <strain evidence="2">MM415B00465</strain>
        <strain evidence="1">TM448A01404</strain>
        <strain evidence="3">TM448B01083</strain>
    </source>
</reference>
<evidence type="ECO:0000313" key="2">
    <source>
        <dbReference type="EMBL" id="QJA64800.1"/>
    </source>
</evidence>
<accession>A0A6H1ZNP6</accession>
<protein>
    <submittedName>
        <fullName evidence="1">Uncharacterized protein</fullName>
    </submittedName>
</protein>